<feature type="transmembrane region" description="Helical" evidence="1">
    <location>
        <begin position="109"/>
        <end position="131"/>
    </location>
</feature>
<keyword evidence="1" id="KW-0472">Membrane</keyword>
<keyword evidence="1" id="KW-1133">Transmembrane helix</keyword>
<reference evidence="2" key="1">
    <citation type="submission" date="2018-06" db="EMBL/GenBank/DDBJ databases">
        <authorList>
            <person name="Zhirakovskaya E."/>
        </authorList>
    </citation>
    <scope>NUCLEOTIDE SEQUENCE</scope>
</reference>
<organism evidence="2">
    <name type="scientific">hydrothermal vent metagenome</name>
    <dbReference type="NCBI Taxonomy" id="652676"/>
    <lineage>
        <taxon>unclassified sequences</taxon>
        <taxon>metagenomes</taxon>
        <taxon>ecological metagenomes</taxon>
    </lineage>
</organism>
<feature type="transmembrane region" description="Helical" evidence="1">
    <location>
        <begin position="80"/>
        <end position="102"/>
    </location>
</feature>
<feature type="transmembrane region" description="Helical" evidence="1">
    <location>
        <begin position="169"/>
        <end position="189"/>
    </location>
</feature>
<proteinExistence type="predicted"/>
<feature type="non-terminal residue" evidence="2">
    <location>
        <position position="1"/>
    </location>
</feature>
<feature type="transmembrane region" description="Helical" evidence="1">
    <location>
        <begin position="137"/>
        <end position="157"/>
    </location>
</feature>
<evidence type="ECO:0000313" key="2">
    <source>
        <dbReference type="EMBL" id="VAW12186.1"/>
    </source>
</evidence>
<feature type="transmembrane region" description="Helical" evidence="1">
    <location>
        <begin position="12"/>
        <end position="32"/>
    </location>
</feature>
<dbReference type="EMBL" id="UOEN01000084">
    <property type="protein sequence ID" value="VAW12186.1"/>
    <property type="molecule type" value="Genomic_DNA"/>
</dbReference>
<gene>
    <name evidence="2" type="ORF">MNBD_BACTEROID05-1261</name>
</gene>
<protein>
    <recommendedName>
        <fullName evidence="3">Glycosyltransferase RgtA/B/C/D-like domain-containing protein</fullName>
    </recommendedName>
</protein>
<keyword evidence="1" id="KW-0812">Transmembrane</keyword>
<evidence type="ECO:0008006" key="3">
    <source>
        <dbReference type="Google" id="ProtNLM"/>
    </source>
</evidence>
<sequence>YFAVIQRRLKMTLYFILILGFVFLFQTLWIGFHPSIFSVLIEDPLKYAVLGFQNVHRVLESAIDFFYPSQSLISANISQVLIRVGVVIAPVTLIAGSIFFIYKSFSRTLSFLGCFSFFYFLLLVFWAGLGGRGFTRFILPLILPVFIYGYSWGFLVFNKLFQGRKKQLYELVFLLGILLVLSINVFNIYTEYFFNDDVFLKKENSELIDWVKNNINKNEHYMFDHPRPMALMTQRIGTSSWNIVNVEGGGQLEVDRLEEILNQKNVSYLIMNKQTDMWLIDKFWNYLRWRNIVWENNIYQIYKLKEPR</sequence>
<accession>A0A3B0TYK1</accession>
<dbReference type="AlphaFoldDB" id="A0A3B0TYK1"/>
<name>A0A3B0TYK1_9ZZZZ</name>
<evidence type="ECO:0000256" key="1">
    <source>
        <dbReference type="SAM" id="Phobius"/>
    </source>
</evidence>